<dbReference type="RefSeq" id="WP_142616629.1">
    <property type="nucleotide sequence ID" value="NZ_VIRM01000003.1"/>
</dbReference>
<feature type="compositionally biased region" description="Basic and acidic residues" evidence="1">
    <location>
        <begin position="147"/>
        <end position="157"/>
    </location>
</feature>
<protein>
    <submittedName>
        <fullName evidence="2">Uncharacterized protein</fullName>
    </submittedName>
</protein>
<name>A0A544Z303_9ACTN</name>
<reference evidence="2 3" key="1">
    <citation type="submission" date="2019-07" db="EMBL/GenBank/DDBJ databases">
        <title>Microbispora hainanensis DSM 45428.</title>
        <authorList>
            <person name="Thawai C."/>
        </authorList>
    </citation>
    <scope>NUCLEOTIDE SEQUENCE [LARGE SCALE GENOMIC DNA]</scope>
    <source>
        <strain evidence="2 3">DSM 45428</strain>
    </source>
</reference>
<evidence type="ECO:0000256" key="1">
    <source>
        <dbReference type="SAM" id="MobiDB-lite"/>
    </source>
</evidence>
<sequence length="178" mass="19309">MAFDSATHGQVKPGFVPEIYSANLQVRLEGMLVLASALVANRDFEGEISNQGDTVHVPLEILDPTITPHHMQNGLGTPEELGLTDTDIKITEADGFNFRVEDIAAVQNAVKGLVAKVQERAARKLAEKADLLGVKPDHHGGGHRRPARQDRHEDRAGRRPGALKAYETIVAANLVLDN</sequence>
<feature type="region of interest" description="Disordered" evidence="1">
    <location>
        <begin position="128"/>
        <end position="161"/>
    </location>
</feature>
<evidence type="ECO:0000313" key="3">
    <source>
        <dbReference type="Proteomes" id="UP000316541"/>
    </source>
</evidence>
<organism evidence="2 3">
    <name type="scientific">Microbispora hainanensis</name>
    <dbReference type="NCBI Taxonomy" id="568844"/>
    <lineage>
        <taxon>Bacteria</taxon>
        <taxon>Bacillati</taxon>
        <taxon>Actinomycetota</taxon>
        <taxon>Actinomycetes</taxon>
        <taxon>Streptosporangiales</taxon>
        <taxon>Streptosporangiaceae</taxon>
        <taxon>Microbispora</taxon>
    </lineage>
</organism>
<dbReference type="Proteomes" id="UP000316541">
    <property type="component" value="Unassembled WGS sequence"/>
</dbReference>
<accession>A0A544Z303</accession>
<dbReference type="EMBL" id="VIRM01000003">
    <property type="protein sequence ID" value="TQS23439.1"/>
    <property type="molecule type" value="Genomic_DNA"/>
</dbReference>
<evidence type="ECO:0000313" key="2">
    <source>
        <dbReference type="EMBL" id="TQS23439.1"/>
    </source>
</evidence>
<proteinExistence type="predicted"/>
<gene>
    <name evidence="2" type="ORF">FLX08_02950</name>
</gene>
<comment type="caution">
    <text evidence="2">The sequence shown here is derived from an EMBL/GenBank/DDBJ whole genome shotgun (WGS) entry which is preliminary data.</text>
</comment>
<dbReference type="AlphaFoldDB" id="A0A544Z303"/>
<feature type="compositionally biased region" description="Basic and acidic residues" evidence="1">
    <location>
        <begin position="128"/>
        <end position="140"/>
    </location>
</feature>